<evidence type="ECO:0008006" key="3">
    <source>
        <dbReference type="Google" id="ProtNLM"/>
    </source>
</evidence>
<keyword evidence="2" id="KW-1185">Reference proteome</keyword>
<organism evidence="1 2">
    <name type="scientific">Caldalkalibacillus horti</name>
    <dbReference type="NCBI Taxonomy" id="77523"/>
    <lineage>
        <taxon>Bacteria</taxon>
        <taxon>Bacillati</taxon>
        <taxon>Bacillota</taxon>
        <taxon>Bacilli</taxon>
        <taxon>Bacillales</taxon>
        <taxon>Bacillaceae</taxon>
        <taxon>Caldalkalibacillus</taxon>
    </lineage>
</organism>
<accession>A0ABT9W4H4</accession>
<protein>
    <recommendedName>
        <fullName evidence="3">Phr family secreted Rap phosphatase inhibitor</fullName>
    </recommendedName>
</protein>
<dbReference type="RefSeq" id="WP_307396933.1">
    <property type="nucleotide sequence ID" value="NZ_BAAADK010000006.1"/>
</dbReference>
<evidence type="ECO:0000313" key="1">
    <source>
        <dbReference type="EMBL" id="MDQ0167760.1"/>
    </source>
</evidence>
<dbReference type="EMBL" id="JAUSTY010000019">
    <property type="protein sequence ID" value="MDQ0167760.1"/>
    <property type="molecule type" value="Genomic_DNA"/>
</dbReference>
<reference evidence="1 2" key="1">
    <citation type="submission" date="2023-07" db="EMBL/GenBank/DDBJ databases">
        <title>Genomic Encyclopedia of Type Strains, Phase IV (KMG-IV): sequencing the most valuable type-strain genomes for metagenomic binning, comparative biology and taxonomic classification.</title>
        <authorList>
            <person name="Goeker M."/>
        </authorList>
    </citation>
    <scope>NUCLEOTIDE SEQUENCE [LARGE SCALE GENOMIC DNA]</scope>
    <source>
        <strain evidence="1 2">DSM 12751</strain>
    </source>
</reference>
<sequence>MSRLIQLLLVFSLIVMISQPNSGLFTKNSGGGGVTEPTAIKGDLTI</sequence>
<gene>
    <name evidence="1" type="ORF">J2S11_003687</name>
</gene>
<name>A0ABT9W4H4_9BACI</name>
<comment type="caution">
    <text evidence="1">The sequence shown here is derived from an EMBL/GenBank/DDBJ whole genome shotgun (WGS) entry which is preliminary data.</text>
</comment>
<proteinExistence type="predicted"/>
<dbReference type="Proteomes" id="UP001235840">
    <property type="component" value="Unassembled WGS sequence"/>
</dbReference>
<evidence type="ECO:0000313" key="2">
    <source>
        <dbReference type="Proteomes" id="UP001235840"/>
    </source>
</evidence>